<dbReference type="Proteomes" id="UP000201838">
    <property type="component" value="Unassembled WGS sequence"/>
</dbReference>
<protein>
    <recommendedName>
        <fullName evidence="5">DUF5337 domain-containing protein</fullName>
    </recommendedName>
</protein>
<evidence type="ECO:0000313" key="3">
    <source>
        <dbReference type="EMBL" id="SMX24332.1"/>
    </source>
</evidence>
<keyword evidence="2" id="KW-1133">Transmembrane helix</keyword>
<keyword evidence="2" id="KW-0812">Transmembrane</keyword>
<feature type="compositionally biased region" description="Basic and acidic residues" evidence="1">
    <location>
        <begin position="1"/>
        <end position="19"/>
    </location>
</feature>
<accession>A0A238J285</accession>
<evidence type="ECO:0000313" key="4">
    <source>
        <dbReference type="Proteomes" id="UP000201838"/>
    </source>
</evidence>
<sequence length="87" mass="10289">MAPREKVDHMSDMSDDRNHQKSQSRQARLVSVVIASTMILWMLAQFVGRELGLPSRYVFLFDLFALAGFFWALVVTWQIWRKRRDTE</sequence>
<feature type="region of interest" description="Disordered" evidence="1">
    <location>
        <begin position="1"/>
        <end position="25"/>
    </location>
</feature>
<name>A0A238J285_9RHOB</name>
<evidence type="ECO:0000256" key="2">
    <source>
        <dbReference type="SAM" id="Phobius"/>
    </source>
</evidence>
<dbReference type="InterPro" id="IPR020308">
    <property type="entry name" value="Uncharacterised_Ynq1"/>
</dbReference>
<evidence type="ECO:0008006" key="5">
    <source>
        <dbReference type="Google" id="ProtNLM"/>
    </source>
</evidence>
<feature type="transmembrane region" description="Helical" evidence="2">
    <location>
        <begin position="27"/>
        <end position="47"/>
    </location>
</feature>
<reference evidence="3 4" key="1">
    <citation type="submission" date="2017-05" db="EMBL/GenBank/DDBJ databases">
        <authorList>
            <person name="Song R."/>
            <person name="Chenine A.L."/>
            <person name="Ruprecht R.M."/>
        </authorList>
    </citation>
    <scope>NUCLEOTIDE SEQUENCE [LARGE SCALE GENOMIC DNA]</scope>
    <source>
        <strain evidence="3 4">CECT 8489</strain>
    </source>
</reference>
<organism evidence="3 4">
    <name type="scientific">Boseongicola aestuarii</name>
    <dbReference type="NCBI Taxonomy" id="1470561"/>
    <lineage>
        <taxon>Bacteria</taxon>
        <taxon>Pseudomonadati</taxon>
        <taxon>Pseudomonadota</taxon>
        <taxon>Alphaproteobacteria</taxon>
        <taxon>Rhodobacterales</taxon>
        <taxon>Paracoccaceae</taxon>
        <taxon>Boseongicola</taxon>
    </lineage>
</organism>
<gene>
    <name evidence="3" type="ORF">BOA8489_02456</name>
</gene>
<feature type="transmembrane region" description="Helical" evidence="2">
    <location>
        <begin position="59"/>
        <end position="80"/>
    </location>
</feature>
<dbReference type="Pfam" id="PF17272">
    <property type="entry name" value="DUF5337"/>
    <property type="match status" value="1"/>
</dbReference>
<dbReference type="EMBL" id="FXXQ01000008">
    <property type="protein sequence ID" value="SMX24332.1"/>
    <property type="molecule type" value="Genomic_DNA"/>
</dbReference>
<proteinExistence type="predicted"/>
<evidence type="ECO:0000256" key="1">
    <source>
        <dbReference type="SAM" id="MobiDB-lite"/>
    </source>
</evidence>
<dbReference type="AlphaFoldDB" id="A0A238J285"/>
<keyword evidence="4" id="KW-1185">Reference proteome</keyword>
<keyword evidence="2" id="KW-0472">Membrane</keyword>